<dbReference type="InterPro" id="IPR049730">
    <property type="entry name" value="SNF2/RAD54-like_C"/>
</dbReference>
<dbReference type="OrthoDB" id="423559at2759"/>
<evidence type="ECO:0000256" key="3">
    <source>
        <dbReference type="ARBA" id="ARBA00022840"/>
    </source>
</evidence>
<dbReference type="Gene3D" id="3.40.50.10810">
    <property type="entry name" value="Tandem AAA-ATPase domain"/>
    <property type="match status" value="1"/>
</dbReference>
<dbReference type="SMART" id="SM00487">
    <property type="entry name" value="DEXDc"/>
    <property type="match status" value="1"/>
</dbReference>
<keyword evidence="1" id="KW-0547">Nucleotide-binding</keyword>
<dbReference type="Pfam" id="PF00271">
    <property type="entry name" value="Helicase_C"/>
    <property type="match status" value="1"/>
</dbReference>
<keyword evidence="8" id="KW-1185">Reference proteome</keyword>
<feature type="domain" description="Helicase C-terminal" evidence="5">
    <location>
        <begin position="328"/>
        <end position="439"/>
    </location>
</feature>
<dbReference type="PANTHER" id="PTHR45626">
    <property type="entry name" value="TRANSCRIPTION TERMINATION FACTOR 2-RELATED"/>
    <property type="match status" value="1"/>
</dbReference>
<evidence type="ECO:0000259" key="4">
    <source>
        <dbReference type="PROSITE" id="PS51192"/>
    </source>
</evidence>
<accession>A0A180G160</accession>
<gene>
    <name evidence="6" type="ORF">PTTG_29937</name>
</gene>
<evidence type="ECO:0008006" key="9">
    <source>
        <dbReference type="Google" id="ProtNLM"/>
    </source>
</evidence>
<dbReference type="PANTHER" id="PTHR45626:SF22">
    <property type="entry name" value="DNA REPAIR PROTEIN RAD5"/>
    <property type="match status" value="1"/>
</dbReference>
<dbReference type="InterPro" id="IPR050628">
    <property type="entry name" value="SNF2_RAD54_helicase_TF"/>
</dbReference>
<feature type="domain" description="Helicase ATP-binding" evidence="4">
    <location>
        <begin position="145"/>
        <end position="323"/>
    </location>
</feature>
<dbReference type="SMART" id="SM00490">
    <property type="entry name" value="HELICc"/>
    <property type="match status" value="1"/>
</dbReference>
<dbReference type="EMBL" id="ADAS02001201">
    <property type="protein sequence ID" value="OAV86387.1"/>
    <property type="molecule type" value="Genomic_DNA"/>
</dbReference>
<evidence type="ECO:0000313" key="8">
    <source>
        <dbReference type="Proteomes" id="UP000005240"/>
    </source>
</evidence>
<dbReference type="CDD" id="cd18793">
    <property type="entry name" value="SF2_C_SNF"/>
    <property type="match status" value="1"/>
</dbReference>
<keyword evidence="2" id="KW-0378">Hydrolase</keyword>
<reference evidence="6" key="1">
    <citation type="submission" date="2009-11" db="EMBL/GenBank/DDBJ databases">
        <authorList>
            <consortium name="The Broad Institute Genome Sequencing Platform"/>
            <person name="Ward D."/>
            <person name="Feldgarden M."/>
            <person name="Earl A."/>
            <person name="Young S.K."/>
            <person name="Zeng Q."/>
            <person name="Koehrsen M."/>
            <person name="Alvarado L."/>
            <person name="Berlin A."/>
            <person name="Bochicchio J."/>
            <person name="Borenstein D."/>
            <person name="Chapman S.B."/>
            <person name="Chen Z."/>
            <person name="Engels R."/>
            <person name="Freedman E."/>
            <person name="Gellesch M."/>
            <person name="Goldberg J."/>
            <person name="Griggs A."/>
            <person name="Gujja S."/>
            <person name="Heilman E."/>
            <person name="Heiman D."/>
            <person name="Hepburn T."/>
            <person name="Howarth C."/>
            <person name="Jen D."/>
            <person name="Larson L."/>
            <person name="Lewis B."/>
            <person name="Mehta T."/>
            <person name="Park D."/>
            <person name="Pearson M."/>
            <person name="Roberts A."/>
            <person name="Saif S."/>
            <person name="Shea T."/>
            <person name="Shenoy N."/>
            <person name="Sisk P."/>
            <person name="Stolte C."/>
            <person name="Sykes S."/>
            <person name="Thomson T."/>
            <person name="Walk T."/>
            <person name="White J."/>
            <person name="Yandava C."/>
            <person name="Izard J."/>
            <person name="Baranova O.V."/>
            <person name="Blanton J.M."/>
            <person name="Tanner A.C."/>
            <person name="Dewhirst F.E."/>
            <person name="Haas B."/>
            <person name="Nusbaum C."/>
            <person name="Birren B."/>
        </authorList>
    </citation>
    <scope>NUCLEOTIDE SEQUENCE [LARGE SCALE GENOMIC DNA]</scope>
    <source>
        <strain evidence="6">1-1 BBBD Race 1</strain>
    </source>
</reference>
<dbReference type="Proteomes" id="UP000005240">
    <property type="component" value="Unassembled WGS sequence"/>
</dbReference>
<dbReference type="Pfam" id="PF00176">
    <property type="entry name" value="SNF2-rel_dom"/>
    <property type="match status" value="1"/>
</dbReference>
<dbReference type="VEuPathDB" id="FungiDB:PTTG_29937"/>
<dbReference type="InterPro" id="IPR038718">
    <property type="entry name" value="SNF2-like_sf"/>
</dbReference>
<reference evidence="7" key="4">
    <citation type="submission" date="2025-05" db="UniProtKB">
        <authorList>
            <consortium name="EnsemblFungi"/>
        </authorList>
    </citation>
    <scope>IDENTIFICATION</scope>
    <source>
        <strain evidence="7">isolate 1-1 / race 1 (BBBD)</strain>
    </source>
</reference>
<dbReference type="InterPro" id="IPR014001">
    <property type="entry name" value="Helicase_ATP-bd"/>
</dbReference>
<dbReference type="AlphaFoldDB" id="A0A180G160"/>
<dbReference type="SUPFAM" id="SSF52540">
    <property type="entry name" value="P-loop containing nucleoside triphosphate hydrolases"/>
    <property type="match status" value="2"/>
</dbReference>
<dbReference type="EnsemblFungi" id="PTTG_29937-t43_1">
    <property type="protein sequence ID" value="PTTG_29937-t43_1-p1"/>
    <property type="gene ID" value="PTTG_29937"/>
</dbReference>
<dbReference type="Gene3D" id="3.40.50.300">
    <property type="entry name" value="P-loop containing nucleotide triphosphate hydrolases"/>
    <property type="match status" value="1"/>
</dbReference>
<reference evidence="6" key="2">
    <citation type="submission" date="2016-05" db="EMBL/GenBank/DDBJ databases">
        <title>Comparative analysis highlights variable genome content of wheat rusts and divergence of the mating loci.</title>
        <authorList>
            <person name="Cuomo C.A."/>
            <person name="Bakkeren G."/>
            <person name="Szabo L."/>
            <person name="Khalil H."/>
            <person name="Joly D."/>
            <person name="Goldberg J."/>
            <person name="Young S."/>
            <person name="Zeng Q."/>
            <person name="Fellers J."/>
        </authorList>
    </citation>
    <scope>NUCLEOTIDE SEQUENCE [LARGE SCALE GENOMIC DNA]</scope>
    <source>
        <strain evidence="6">1-1 BBBD Race 1</strain>
    </source>
</reference>
<dbReference type="InterPro" id="IPR001650">
    <property type="entry name" value="Helicase_C-like"/>
</dbReference>
<evidence type="ECO:0000313" key="7">
    <source>
        <dbReference type="EnsemblFungi" id="PTTG_29937-t43_1-p1"/>
    </source>
</evidence>
<dbReference type="PROSITE" id="PS51194">
    <property type="entry name" value="HELICASE_CTER"/>
    <property type="match status" value="1"/>
</dbReference>
<protein>
    <recommendedName>
        <fullName evidence="9">Helicase ATP-binding domain-containing protein</fullName>
    </recommendedName>
</protein>
<name>A0A180G160_PUCT1</name>
<dbReference type="GO" id="GO:0005524">
    <property type="term" value="F:ATP binding"/>
    <property type="evidence" value="ECO:0007669"/>
    <property type="project" value="UniProtKB-KW"/>
</dbReference>
<reference evidence="7 8" key="3">
    <citation type="journal article" date="2017" name="G3 (Bethesda)">
        <title>Comparative analysis highlights variable genome content of wheat rusts and divergence of the mating loci.</title>
        <authorList>
            <person name="Cuomo C.A."/>
            <person name="Bakkeren G."/>
            <person name="Khalil H.B."/>
            <person name="Panwar V."/>
            <person name="Joly D."/>
            <person name="Linning R."/>
            <person name="Sakthikumar S."/>
            <person name="Song X."/>
            <person name="Adiconis X."/>
            <person name="Fan L."/>
            <person name="Goldberg J.M."/>
            <person name="Levin J.Z."/>
            <person name="Young S."/>
            <person name="Zeng Q."/>
            <person name="Anikster Y."/>
            <person name="Bruce M."/>
            <person name="Wang M."/>
            <person name="Yin C."/>
            <person name="McCallum B."/>
            <person name="Szabo L.J."/>
            <person name="Hulbert S."/>
            <person name="Chen X."/>
            <person name="Fellers J.P."/>
        </authorList>
    </citation>
    <scope>NUCLEOTIDE SEQUENCE</scope>
    <source>
        <strain evidence="8">Isolate 1-1 / race 1 (BBBD)</strain>
        <strain evidence="7">isolate 1-1 / race 1 (BBBD)</strain>
    </source>
</reference>
<dbReference type="CDD" id="cd18008">
    <property type="entry name" value="DEXDc_SHPRH-like"/>
    <property type="match status" value="1"/>
</dbReference>
<dbReference type="InterPro" id="IPR027417">
    <property type="entry name" value="P-loop_NTPase"/>
</dbReference>
<evidence type="ECO:0000256" key="2">
    <source>
        <dbReference type="ARBA" id="ARBA00022801"/>
    </source>
</evidence>
<proteinExistence type="predicted"/>
<dbReference type="InterPro" id="IPR000330">
    <property type="entry name" value="SNF2_N"/>
</dbReference>
<dbReference type="STRING" id="630390.A0A180G160"/>
<organism evidence="6">
    <name type="scientific">Puccinia triticina (isolate 1-1 / race 1 (BBBD))</name>
    <name type="common">Brown leaf rust fungus</name>
    <dbReference type="NCBI Taxonomy" id="630390"/>
    <lineage>
        <taxon>Eukaryota</taxon>
        <taxon>Fungi</taxon>
        <taxon>Dikarya</taxon>
        <taxon>Basidiomycota</taxon>
        <taxon>Pucciniomycotina</taxon>
        <taxon>Pucciniomycetes</taxon>
        <taxon>Pucciniales</taxon>
        <taxon>Pucciniaceae</taxon>
        <taxon>Puccinia</taxon>
    </lineage>
</organism>
<dbReference type="GO" id="GO:0006281">
    <property type="term" value="P:DNA repair"/>
    <property type="evidence" value="ECO:0007669"/>
    <property type="project" value="TreeGrafter"/>
</dbReference>
<evidence type="ECO:0000256" key="1">
    <source>
        <dbReference type="ARBA" id="ARBA00022741"/>
    </source>
</evidence>
<sequence length="439" mass="49251">MMSHRSAFFNAAAFEFTYIAPHDSSLATSARLQAITLGLYLGLSRHAPLQSPVTKFHLKIPVSSSYAPFAAAQVELTPIWNYNPSVFFEIPHFGVTTPEESVIAPRTWLEGALQQCCTPLKSHQLEALDFLRKNECLGSEADALESPERKYQGSILADDMGLRKTLTTLAYVLVTRDSAVEFQWADWEERSAATLVVCPLATMSNWEHKSKIHFKETAIMYQVFHGPQRKKLSRQELQSPLVVLTTYEMISGIGSNDQHTIGSLDLNWFRIVLDEAHLIRNPNSTRAQSILKLQAHFVLLLTGTPVQNRLTDLQSLIAMIKIAPWDQELIHLIVSLKTFLEGARGIKHPKAVVFSSFVGFLEIIERPLEDNHIRSTWLTGDCSTQKRDNNLACFRSDKECNVLLASLQAAGVGIDLRCAQNVYLMEPSWNPASEFQAID</sequence>
<evidence type="ECO:0000259" key="5">
    <source>
        <dbReference type="PROSITE" id="PS51194"/>
    </source>
</evidence>
<dbReference type="GO" id="GO:0008094">
    <property type="term" value="F:ATP-dependent activity, acting on DNA"/>
    <property type="evidence" value="ECO:0007669"/>
    <property type="project" value="TreeGrafter"/>
</dbReference>
<dbReference type="PROSITE" id="PS51192">
    <property type="entry name" value="HELICASE_ATP_BIND_1"/>
    <property type="match status" value="1"/>
</dbReference>
<dbReference type="GO" id="GO:0016787">
    <property type="term" value="F:hydrolase activity"/>
    <property type="evidence" value="ECO:0007669"/>
    <property type="project" value="UniProtKB-KW"/>
</dbReference>
<dbReference type="GO" id="GO:0005634">
    <property type="term" value="C:nucleus"/>
    <property type="evidence" value="ECO:0007669"/>
    <property type="project" value="TreeGrafter"/>
</dbReference>
<keyword evidence="3" id="KW-0067">ATP-binding</keyword>
<evidence type="ECO:0000313" key="6">
    <source>
        <dbReference type="EMBL" id="OAV86387.1"/>
    </source>
</evidence>